<feature type="region of interest" description="Disordered" evidence="1">
    <location>
        <begin position="62"/>
        <end position="82"/>
    </location>
</feature>
<protein>
    <submittedName>
        <fullName evidence="2">Uncharacterized protein</fullName>
    </submittedName>
</protein>
<dbReference type="AlphaFoldDB" id="A0A109LC93"/>
<name>A0A109LC93_PSEFL</name>
<dbReference type="EMBL" id="LCYA01000143">
    <property type="protein sequence ID" value="KWV85087.1"/>
    <property type="molecule type" value="Genomic_DNA"/>
</dbReference>
<reference evidence="2 3" key="1">
    <citation type="submission" date="2015-05" db="EMBL/GenBank/DDBJ databases">
        <title>A genomic and transcriptomic approach to investigate the blue pigment phenotype in Pseudomonas fluorescens.</title>
        <authorList>
            <person name="Andreani N.A."/>
            <person name="Cardazzo B."/>
        </authorList>
    </citation>
    <scope>NUCLEOTIDE SEQUENCE [LARGE SCALE GENOMIC DNA]</scope>
    <source>
        <strain evidence="2 3">Ps_22</strain>
    </source>
</reference>
<feature type="compositionally biased region" description="Basic and acidic residues" evidence="1">
    <location>
        <begin position="69"/>
        <end position="82"/>
    </location>
</feature>
<dbReference type="PATRIC" id="fig|294.194.peg.5846"/>
<organism evidence="2 3">
    <name type="scientific">Pseudomonas fluorescens</name>
    <dbReference type="NCBI Taxonomy" id="294"/>
    <lineage>
        <taxon>Bacteria</taxon>
        <taxon>Pseudomonadati</taxon>
        <taxon>Pseudomonadota</taxon>
        <taxon>Gammaproteobacteria</taxon>
        <taxon>Pseudomonadales</taxon>
        <taxon>Pseudomonadaceae</taxon>
        <taxon>Pseudomonas</taxon>
    </lineage>
</organism>
<accession>A0A109LC93</accession>
<proteinExistence type="predicted"/>
<dbReference type="Proteomes" id="UP000061348">
    <property type="component" value="Unassembled WGS sequence"/>
</dbReference>
<evidence type="ECO:0000313" key="3">
    <source>
        <dbReference type="Proteomes" id="UP000061348"/>
    </source>
</evidence>
<evidence type="ECO:0000256" key="1">
    <source>
        <dbReference type="SAM" id="MobiDB-lite"/>
    </source>
</evidence>
<sequence length="82" mass="9021">MQRQARKARVAAFQAQAPDAPQGVRQVLALSVSEVDRSFAGGDRKLFFPRQLAMGIKGRGHGCTGQRQACDEPTSRDCHWLP</sequence>
<evidence type="ECO:0000313" key="2">
    <source>
        <dbReference type="EMBL" id="KWV85087.1"/>
    </source>
</evidence>
<comment type="caution">
    <text evidence="2">The sequence shown here is derived from an EMBL/GenBank/DDBJ whole genome shotgun (WGS) entry which is preliminary data.</text>
</comment>
<gene>
    <name evidence="2" type="ORF">PFLmoz3_05270</name>
</gene>